<evidence type="ECO:0000256" key="2">
    <source>
        <dbReference type="ARBA" id="ARBA00022490"/>
    </source>
</evidence>
<dbReference type="InterPro" id="IPR004753">
    <property type="entry name" value="MreB"/>
</dbReference>
<evidence type="ECO:0000256" key="4">
    <source>
        <dbReference type="ARBA" id="ARBA00022840"/>
    </source>
</evidence>
<dbReference type="eggNOG" id="COG1077">
    <property type="taxonomic scope" value="Bacteria"/>
</dbReference>
<evidence type="ECO:0000313" key="8">
    <source>
        <dbReference type="Proteomes" id="UP000018550"/>
    </source>
</evidence>
<name>V5RJF8_SPIAP</name>
<proteinExistence type="inferred from homology"/>
<dbReference type="SUPFAM" id="SSF53067">
    <property type="entry name" value="Actin-like ATPase domain"/>
    <property type="match status" value="2"/>
</dbReference>
<dbReference type="KEGG" id="sapi:SAPIS_v1c09920"/>
<keyword evidence="8" id="KW-1185">Reference proteome</keyword>
<keyword evidence="5" id="KW-0133">Cell shape</keyword>
<dbReference type="HOGENOM" id="CLU_052037_0_1_14"/>
<dbReference type="Pfam" id="PF06723">
    <property type="entry name" value="MreB_Mbl"/>
    <property type="match status" value="1"/>
</dbReference>
<keyword evidence="3" id="KW-0547">Nucleotide-binding</keyword>
<gene>
    <name evidence="7" type="primary">mreB4</name>
    <name evidence="7" type="ORF">SAPIS_v1c09920</name>
</gene>
<dbReference type="PATRIC" id="fig|1276258.3.peg.1015"/>
<keyword evidence="2" id="KW-0963">Cytoplasm</keyword>
<dbReference type="GO" id="GO:0005737">
    <property type="term" value="C:cytoplasm"/>
    <property type="evidence" value="ECO:0007669"/>
    <property type="project" value="UniProtKB-SubCell"/>
</dbReference>
<comment type="subcellular location">
    <subcellularLocation>
        <location evidence="1">Cytoplasm</location>
    </subcellularLocation>
</comment>
<dbReference type="OrthoDB" id="391604at2"/>
<evidence type="ECO:0000256" key="6">
    <source>
        <dbReference type="ARBA" id="ARBA00023458"/>
    </source>
</evidence>
<dbReference type="GO" id="GO:0008360">
    <property type="term" value="P:regulation of cell shape"/>
    <property type="evidence" value="ECO:0007669"/>
    <property type="project" value="UniProtKB-KW"/>
</dbReference>
<dbReference type="STRING" id="1276258.SAPIS_v1c09920"/>
<dbReference type="EMBL" id="CP006682">
    <property type="protein sequence ID" value="AHB36837.1"/>
    <property type="molecule type" value="Genomic_DNA"/>
</dbReference>
<evidence type="ECO:0000313" key="7">
    <source>
        <dbReference type="EMBL" id="AHB36837.1"/>
    </source>
</evidence>
<comment type="similarity">
    <text evidence="6">Belongs to the FtsA/MreB family.</text>
</comment>
<dbReference type="PANTHER" id="PTHR42749">
    <property type="entry name" value="CELL SHAPE-DETERMINING PROTEIN MREB"/>
    <property type="match status" value="1"/>
</dbReference>
<evidence type="ECO:0000256" key="1">
    <source>
        <dbReference type="ARBA" id="ARBA00004496"/>
    </source>
</evidence>
<dbReference type="GO" id="GO:0005524">
    <property type="term" value="F:ATP binding"/>
    <property type="evidence" value="ECO:0007669"/>
    <property type="project" value="UniProtKB-KW"/>
</dbReference>
<sequence>MVKGNLNQKRHLAIDIGTSKTRIYIDNLGMIYNEATLIALDYKTKKIVAVGDEAKKFVGKLSGTLQLKYPMKKGVISDMALLKLFLSNILKKYKEEIKDSIVTLACPTSLTEVERNSLIKAIKELGVYFVSVEDDIKLALLGAGVDITKPTGRLCLDIGAGKATAAIISSNETITSKWSKAAGNVIDSEIIKFLKAKKQILVGDITAEQIKNTISSLTKTKNPLKMMAYGYDLNSGMPRNVELSDKDISKLILAAFSNLTNLITSVLEESPNELAGDVIKNGLYITGGMGNTHGIKFFFEDFFEIPANIVRNFATATIDGAIAHKNLTIKKIEDSNEKISDW</sequence>
<reference evidence="7 8" key="1">
    <citation type="journal article" date="2014" name="Genome Announc.">
        <title>Complete Genome Sequence of Spiroplasma apis B31T (ATCC 33834), a Bacterium Associated with May Disease of Honeybees (Apis mellifera).</title>
        <authorList>
            <person name="Ku C."/>
            <person name="Lo W.S."/>
            <person name="Chen L.L."/>
            <person name="Kuo C.H."/>
        </authorList>
    </citation>
    <scope>NUCLEOTIDE SEQUENCE [LARGE SCALE GENOMIC DNA]</scope>
    <source>
        <strain evidence="7">B31</strain>
    </source>
</reference>
<dbReference type="AlphaFoldDB" id="V5RJF8"/>
<accession>V5RJF8</accession>
<dbReference type="PANTHER" id="PTHR42749:SF1">
    <property type="entry name" value="CELL SHAPE-DETERMINING PROTEIN MREB"/>
    <property type="match status" value="1"/>
</dbReference>
<organism evidence="7 8">
    <name type="scientific">Spiroplasma apis B31</name>
    <dbReference type="NCBI Taxonomy" id="1276258"/>
    <lineage>
        <taxon>Bacteria</taxon>
        <taxon>Bacillati</taxon>
        <taxon>Mycoplasmatota</taxon>
        <taxon>Mollicutes</taxon>
        <taxon>Entomoplasmatales</taxon>
        <taxon>Spiroplasmataceae</taxon>
        <taxon>Spiroplasma</taxon>
    </lineage>
</organism>
<dbReference type="InterPro" id="IPR043129">
    <property type="entry name" value="ATPase_NBD"/>
</dbReference>
<dbReference type="Proteomes" id="UP000018550">
    <property type="component" value="Chromosome"/>
</dbReference>
<protein>
    <submittedName>
        <fullName evidence="7">Cell shape determining protein MreB</fullName>
    </submittedName>
</protein>
<dbReference type="Gene3D" id="3.30.420.40">
    <property type="match status" value="3"/>
</dbReference>
<dbReference type="RefSeq" id="WP_023790306.1">
    <property type="nucleotide sequence ID" value="NC_022998.1"/>
</dbReference>
<keyword evidence="4" id="KW-0067">ATP-binding</keyword>
<dbReference type="InterPro" id="IPR056546">
    <property type="entry name" value="MreB_MamK-like"/>
</dbReference>
<dbReference type="GO" id="GO:0000902">
    <property type="term" value="P:cell morphogenesis"/>
    <property type="evidence" value="ECO:0007669"/>
    <property type="project" value="InterPro"/>
</dbReference>
<evidence type="ECO:0000256" key="3">
    <source>
        <dbReference type="ARBA" id="ARBA00022741"/>
    </source>
</evidence>
<evidence type="ECO:0000256" key="5">
    <source>
        <dbReference type="ARBA" id="ARBA00022960"/>
    </source>
</evidence>
<dbReference type="SMR" id="V5RJF8"/>
<dbReference type="PRINTS" id="PR01652">
    <property type="entry name" value="SHAPEPROTEIN"/>
</dbReference>